<dbReference type="PANTHER" id="PTHR33990">
    <property type="entry name" value="PROTEIN YJDN-RELATED"/>
    <property type="match status" value="1"/>
</dbReference>
<dbReference type="SUPFAM" id="SSF54593">
    <property type="entry name" value="Glyoxalase/Bleomycin resistance protein/Dihydroxybiphenyl dioxygenase"/>
    <property type="match status" value="1"/>
</dbReference>
<proteinExistence type="predicted"/>
<reference evidence="2" key="1">
    <citation type="submission" date="2022-02" db="EMBL/GenBank/DDBJ databases">
        <title>Fredinandcohnia quinoae sp. nov. isolated from Chenopodium quinoa seeds.</title>
        <authorList>
            <person name="Saati-Santamaria Z."/>
            <person name="Flores-Felix J.D."/>
            <person name="Igual J.M."/>
            <person name="Velazquez E."/>
            <person name="Garcia-Fraile P."/>
            <person name="Martinez-Molina E."/>
        </authorList>
    </citation>
    <scope>NUCLEOTIDE SEQUENCE</scope>
    <source>
        <strain evidence="2">SECRCQ15</strain>
    </source>
</reference>
<dbReference type="Gene3D" id="3.10.180.10">
    <property type="entry name" value="2,3-Dihydroxybiphenyl 1,2-Dioxygenase, domain 1"/>
    <property type="match status" value="1"/>
</dbReference>
<dbReference type="EMBL" id="JAKTTI010000001">
    <property type="protein sequence ID" value="MCH1624028.1"/>
    <property type="molecule type" value="Genomic_DNA"/>
</dbReference>
<dbReference type="InterPro" id="IPR004360">
    <property type="entry name" value="Glyas_Fos-R_dOase_dom"/>
</dbReference>
<name>A0AAW5DVG9_9BACI</name>
<organism evidence="2 3">
    <name type="scientific">Fredinandcohnia quinoae</name>
    <dbReference type="NCBI Taxonomy" id="2918902"/>
    <lineage>
        <taxon>Bacteria</taxon>
        <taxon>Bacillati</taxon>
        <taxon>Bacillota</taxon>
        <taxon>Bacilli</taxon>
        <taxon>Bacillales</taxon>
        <taxon>Bacillaceae</taxon>
        <taxon>Fredinandcohnia</taxon>
    </lineage>
</organism>
<comment type="caution">
    <text evidence="2">The sequence shown here is derived from an EMBL/GenBank/DDBJ whole genome shotgun (WGS) entry which is preliminary data.</text>
</comment>
<evidence type="ECO:0000313" key="2">
    <source>
        <dbReference type="EMBL" id="MCH1624028.1"/>
    </source>
</evidence>
<dbReference type="InterPro" id="IPR028973">
    <property type="entry name" value="PhnB-like"/>
</dbReference>
<evidence type="ECO:0000259" key="1">
    <source>
        <dbReference type="Pfam" id="PF00903"/>
    </source>
</evidence>
<dbReference type="InterPro" id="IPR029068">
    <property type="entry name" value="Glyas_Bleomycin-R_OHBP_Dase"/>
</dbReference>
<dbReference type="Proteomes" id="UP001431131">
    <property type="component" value="Unassembled WGS sequence"/>
</dbReference>
<dbReference type="PANTHER" id="PTHR33990:SF1">
    <property type="entry name" value="PROTEIN YJDN"/>
    <property type="match status" value="1"/>
</dbReference>
<keyword evidence="3" id="KW-1185">Reference proteome</keyword>
<dbReference type="RefSeq" id="WP_240252273.1">
    <property type="nucleotide sequence ID" value="NZ_JAKTTI010000001.1"/>
</dbReference>
<feature type="domain" description="Glyoxalase/fosfomycin resistance/dioxygenase" evidence="1">
    <location>
        <begin position="10"/>
        <end position="135"/>
    </location>
</feature>
<sequence>MKLQAIPYILMNGRAREAIEFYRNVLNADILFQSSIGDRPKDIASQFLEIEQELIAHAVLKIGETQIMISDILTGIPSIDGGKISICLIIEGVASSQRIFNQLKVGGTVNLDLAKTHYSPAYGIVTDKFGVTFQISTQ</sequence>
<accession>A0AAW5DVG9</accession>
<evidence type="ECO:0000313" key="3">
    <source>
        <dbReference type="Proteomes" id="UP001431131"/>
    </source>
</evidence>
<gene>
    <name evidence="2" type="ORF">MJG50_01705</name>
</gene>
<dbReference type="AlphaFoldDB" id="A0AAW5DVG9"/>
<dbReference type="CDD" id="cd06588">
    <property type="entry name" value="PhnB_like"/>
    <property type="match status" value="1"/>
</dbReference>
<protein>
    <submittedName>
        <fullName evidence="2">VOC family protein</fullName>
    </submittedName>
</protein>
<dbReference type="Pfam" id="PF00903">
    <property type="entry name" value="Glyoxalase"/>
    <property type="match status" value="1"/>
</dbReference>